<dbReference type="InterPro" id="IPR011257">
    <property type="entry name" value="DNA_glycosylase"/>
</dbReference>
<keyword evidence="2" id="KW-0234">DNA repair</keyword>
<feature type="non-terminal residue" evidence="3">
    <location>
        <position position="151"/>
    </location>
</feature>
<dbReference type="PANTHER" id="PTHR43003">
    <property type="entry name" value="DNA-3-METHYLADENINE GLYCOSYLASE"/>
    <property type="match status" value="1"/>
</dbReference>
<proteinExistence type="predicted"/>
<evidence type="ECO:0000256" key="2">
    <source>
        <dbReference type="ARBA" id="ARBA00023204"/>
    </source>
</evidence>
<gene>
    <name evidence="3" type="ORF">METZ01_LOCUS271562</name>
</gene>
<dbReference type="SUPFAM" id="SSF48150">
    <property type="entry name" value="DNA-glycosylase"/>
    <property type="match status" value="1"/>
</dbReference>
<dbReference type="InterPro" id="IPR051912">
    <property type="entry name" value="Alkylbase_DNA_Glycosylase/TA"/>
</dbReference>
<dbReference type="EMBL" id="UINC01078034">
    <property type="protein sequence ID" value="SVC18708.1"/>
    <property type="molecule type" value="Genomic_DNA"/>
</dbReference>
<evidence type="ECO:0008006" key="4">
    <source>
        <dbReference type="Google" id="ProtNLM"/>
    </source>
</evidence>
<sequence>MTHKIHNHLLKISTKYCKPLESIIIANGVINIEIPSNLELFDCLAQTVVEQQLSYKAAKSIWNQIKISSEQRKIKLIDYFDNQYIADIRKNGLSKNKIKAILGAKQAVQNGEITLEGLSEMEDIEFKRTIINLWGFGDWSAEMIAIFYLGR</sequence>
<dbReference type="GO" id="GO:0032993">
    <property type="term" value="C:protein-DNA complex"/>
    <property type="evidence" value="ECO:0007669"/>
    <property type="project" value="TreeGrafter"/>
</dbReference>
<dbReference type="GO" id="GO:0008725">
    <property type="term" value="F:DNA-3-methyladenine glycosylase activity"/>
    <property type="evidence" value="ECO:0007669"/>
    <property type="project" value="TreeGrafter"/>
</dbReference>
<evidence type="ECO:0000256" key="1">
    <source>
        <dbReference type="ARBA" id="ARBA00022763"/>
    </source>
</evidence>
<reference evidence="3" key="1">
    <citation type="submission" date="2018-05" db="EMBL/GenBank/DDBJ databases">
        <authorList>
            <person name="Lanie J.A."/>
            <person name="Ng W.-L."/>
            <person name="Kazmierczak K.M."/>
            <person name="Andrzejewski T.M."/>
            <person name="Davidsen T.M."/>
            <person name="Wayne K.J."/>
            <person name="Tettelin H."/>
            <person name="Glass J.I."/>
            <person name="Rusch D."/>
            <person name="Podicherti R."/>
            <person name="Tsui H.-C.T."/>
            <person name="Winkler M.E."/>
        </authorList>
    </citation>
    <scope>NUCLEOTIDE SEQUENCE</scope>
</reference>
<dbReference type="GO" id="GO:0006307">
    <property type="term" value="P:DNA alkylation repair"/>
    <property type="evidence" value="ECO:0007669"/>
    <property type="project" value="TreeGrafter"/>
</dbReference>
<dbReference type="PANTHER" id="PTHR43003:SF5">
    <property type="entry name" value="DNA-3-METHYLADENINE GLYCOSYLASE"/>
    <property type="match status" value="1"/>
</dbReference>
<dbReference type="Gene3D" id="1.10.340.30">
    <property type="entry name" value="Hypothetical protein, domain 2"/>
    <property type="match status" value="1"/>
</dbReference>
<dbReference type="GO" id="GO:0043916">
    <property type="term" value="F:DNA-7-methylguanine glycosylase activity"/>
    <property type="evidence" value="ECO:0007669"/>
    <property type="project" value="TreeGrafter"/>
</dbReference>
<name>A0A382K387_9ZZZZ</name>
<protein>
    <recommendedName>
        <fullName evidence="4">HhH-GPD domain-containing protein</fullName>
    </recommendedName>
</protein>
<organism evidence="3">
    <name type="scientific">marine metagenome</name>
    <dbReference type="NCBI Taxonomy" id="408172"/>
    <lineage>
        <taxon>unclassified sequences</taxon>
        <taxon>metagenomes</taxon>
        <taxon>ecological metagenomes</taxon>
    </lineage>
</organism>
<dbReference type="GO" id="GO:0032131">
    <property type="term" value="F:alkylated DNA binding"/>
    <property type="evidence" value="ECO:0007669"/>
    <property type="project" value="TreeGrafter"/>
</dbReference>
<keyword evidence="1" id="KW-0227">DNA damage</keyword>
<dbReference type="GO" id="GO:0006285">
    <property type="term" value="P:base-excision repair, AP site formation"/>
    <property type="evidence" value="ECO:0007669"/>
    <property type="project" value="TreeGrafter"/>
</dbReference>
<dbReference type="AlphaFoldDB" id="A0A382K387"/>
<evidence type="ECO:0000313" key="3">
    <source>
        <dbReference type="EMBL" id="SVC18708.1"/>
    </source>
</evidence>
<accession>A0A382K387</accession>